<dbReference type="Proteomes" id="UP000095131">
    <property type="component" value="Unassembled WGS sequence"/>
</dbReference>
<accession>A0A1E3WFA5</accession>
<comment type="caution">
    <text evidence="1">The sequence shown here is derived from an EMBL/GenBank/DDBJ whole genome shotgun (WGS) entry which is preliminary data.</text>
</comment>
<evidence type="ECO:0000313" key="2">
    <source>
        <dbReference type="Proteomes" id="UP000095131"/>
    </source>
</evidence>
<proteinExistence type="predicted"/>
<sequence length="178" mass="20216">MKTHLTKFISVLFQFLILMILVVPVSTLARSQFAEKQIRLSATITAEEVSGNLISYVLDGDYRRLYYDDTKRRFNPISFYVRTESELGSTPGDYSFVQTFNNISCYGGPNIESLSVRVIINGNVMASNRVDLTGSELWYQGADKLYSDVVVEMTSPEIWNYQKKQCVGRVSLLVGHFL</sequence>
<gene>
    <name evidence="1" type="ORF">VSF3289_03638</name>
</gene>
<dbReference type="EMBL" id="MDCJ01000007">
    <property type="protein sequence ID" value="ODS04499.1"/>
    <property type="molecule type" value="Genomic_DNA"/>
</dbReference>
<protein>
    <submittedName>
        <fullName evidence="1">Uncharacterized protein</fullName>
    </submittedName>
</protein>
<dbReference type="RefSeq" id="WP_069447699.1">
    <property type="nucleotide sequence ID" value="NZ_CP134278.1"/>
</dbReference>
<dbReference type="AlphaFoldDB" id="A0A1E3WFA5"/>
<evidence type="ECO:0000313" key="1">
    <source>
        <dbReference type="EMBL" id="ODS04499.1"/>
    </source>
</evidence>
<name>A0A1E3WFA5_9VIBR</name>
<dbReference type="OrthoDB" id="5911116at2"/>
<reference evidence="1 2" key="1">
    <citation type="submission" date="2016-08" db="EMBL/GenBank/DDBJ databases">
        <title>Genome sequencing of Vibrio scophthalmi strain FP3289, an isolated from Paralichthys olivaceus.</title>
        <authorList>
            <person name="Han H.-J."/>
        </authorList>
    </citation>
    <scope>NUCLEOTIDE SEQUENCE [LARGE SCALE GENOMIC DNA]</scope>
    <source>
        <strain evidence="1 2">FP3289</strain>
    </source>
</reference>
<organism evidence="1 2">
    <name type="scientific">Vibrio scophthalmi</name>
    <dbReference type="NCBI Taxonomy" id="45658"/>
    <lineage>
        <taxon>Bacteria</taxon>
        <taxon>Pseudomonadati</taxon>
        <taxon>Pseudomonadota</taxon>
        <taxon>Gammaproteobacteria</taxon>
        <taxon>Vibrionales</taxon>
        <taxon>Vibrionaceae</taxon>
        <taxon>Vibrio</taxon>
    </lineage>
</organism>